<dbReference type="InterPro" id="IPR011013">
    <property type="entry name" value="Gal_mutarotase_sf_dom"/>
</dbReference>
<evidence type="ECO:0000256" key="5">
    <source>
        <dbReference type="ARBA" id="ARBA00023180"/>
    </source>
</evidence>
<dbReference type="GO" id="GO:0016020">
    <property type="term" value="C:membrane"/>
    <property type="evidence" value="ECO:0007669"/>
    <property type="project" value="UniProtKB-SubCell"/>
</dbReference>
<comment type="caution">
    <text evidence="7">Lacks conserved residue(s) required for the propagation of feature annotation.</text>
</comment>
<feature type="domain" description="P-type" evidence="9">
    <location>
        <begin position="1"/>
        <end position="31"/>
    </location>
</feature>
<dbReference type="Gene3D" id="3.20.20.80">
    <property type="entry name" value="Glycosidases"/>
    <property type="match status" value="1"/>
</dbReference>
<dbReference type="GO" id="GO:0005975">
    <property type="term" value="P:carbohydrate metabolic process"/>
    <property type="evidence" value="ECO:0007669"/>
    <property type="project" value="InterPro"/>
</dbReference>
<keyword evidence="8" id="KW-0378">Hydrolase</keyword>
<evidence type="ECO:0000256" key="1">
    <source>
        <dbReference type="ARBA" id="ARBA00004370"/>
    </source>
</evidence>
<dbReference type="InterPro" id="IPR044913">
    <property type="entry name" value="P_trefoil_dom_sf"/>
</dbReference>
<evidence type="ECO:0000256" key="4">
    <source>
        <dbReference type="ARBA" id="ARBA00023157"/>
    </source>
</evidence>
<comment type="similarity">
    <text evidence="2 8">Belongs to the glycosyl hydrolase 31 family.</text>
</comment>
<keyword evidence="4" id="KW-1015">Disulfide bond</keyword>
<dbReference type="InterPro" id="IPR013780">
    <property type="entry name" value="Glyco_hydro_b"/>
</dbReference>
<dbReference type="OrthoDB" id="6431919at2759"/>
<dbReference type="SUPFAM" id="SSF74650">
    <property type="entry name" value="Galactose mutarotase-like"/>
    <property type="match status" value="1"/>
</dbReference>
<dbReference type="SUPFAM" id="SSF51011">
    <property type="entry name" value="Glycosyl hydrolase domain"/>
    <property type="match status" value="1"/>
</dbReference>
<dbReference type="Pfam" id="PF21365">
    <property type="entry name" value="Glyco_hydro_31_3rd"/>
    <property type="match status" value="1"/>
</dbReference>
<evidence type="ECO:0000313" key="11">
    <source>
        <dbReference type="Proteomes" id="UP000759131"/>
    </source>
</evidence>
<dbReference type="PANTHER" id="PTHR22762:SF133">
    <property type="entry name" value="P-TYPE DOMAIN-CONTAINING PROTEIN"/>
    <property type="match status" value="1"/>
</dbReference>
<keyword evidence="5" id="KW-0325">Glycoprotein</keyword>
<dbReference type="Pfam" id="PF01055">
    <property type="entry name" value="Glyco_hydro_31_2nd"/>
    <property type="match status" value="1"/>
</dbReference>
<name>A0A7R9L0K5_9ACAR</name>
<feature type="domain" description="P-type" evidence="9">
    <location>
        <begin position="967"/>
        <end position="1015"/>
    </location>
</feature>
<dbReference type="SUPFAM" id="SSF57492">
    <property type="entry name" value="Trefoil"/>
    <property type="match status" value="1"/>
</dbReference>
<protein>
    <recommendedName>
        <fullName evidence="6">Maltase</fullName>
    </recommendedName>
</protein>
<organism evidence="10">
    <name type="scientific">Medioppia subpectinata</name>
    <dbReference type="NCBI Taxonomy" id="1979941"/>
    <lineage>
        <taxon>Eukaryota</taxon>
        <taxon>Metazoa</taxon>
        <taxon>Ecdysozoa</taxon>
        <taxon>Arthropoda</taxon>
        <taxon>Chelicerata</taxon>
        <taxon>Arachnida</taxon>
        <taxon>Acari</taxon>
        <taxon>Acariformes</taxon>
        <taxon>Sarcoptiformes</taxon>
        <taxon>Oribatida</taxon>
        <taxon>Brachypylina</taxon>
        <taxon>Oppioidea</taxon>
        <taxon>Oppiidae</taxon>
        <taxon>Medioppia</taxon>
    </lineage>
</organism>
<dbReference type="InterPro" id="IPR017853">
    <property type="entry name" value="GH"/>
</dbReference>
<accession>A0A7R9L0K5</accession>
<evidence type="ECO:0000313" key="10">
    <source>
        <dbReference type="EMBL" id="CAD7632864.1"/>
    </source>
</evidence>
<dbReference type="Gene3D" id="4.10.110.10">
    <property type="entry name" value="Spasmolytic Protein, domain 1"/>
    <property type="match status" value="2"/>
</dbReference>
<dbReference type="AlphaFoldDB" id="A0A7R9L0K5"/>
<evidence type="ECO:0000256" key="7">
    <source>
        <dbReference type="PROSITE-ProRule" id="PRU00779"/>
    </source>
</evidence>
<comment type="subcellular location">
    <subcellularLocation>
        <location evidence="1">Membrane</location>
    </subcellularLocation>
</comment>
<dbReference type="Pfam" id="PF13802">
    <property type="entry name" value="Gal_mutarotas_2"/>
    <property type="match status" value="1"/>
</dbReference>
<dbReference type="SMART" id="SM00018">
    <property type="entry name" value="PD"/>
    <property type="match status" value="1"/>
</dbReference>
<keyword evidence="8" id="KW-0326">Glycosidase</keyword>
<proteinExistence type="inferred from homology"/>
<keyword evidence="11" id="KW-1185">Reference proteome</keyword>
<dbReference type="GO" id="GO:0004558">
    <property type="term" value="F:alpha-1,4-glucosidase activity"/>
    <property type="evidence" value="ECO:0007669"/>
    <property type="project" value="TreeGrafter"/>
</dbReference>
<dbReference type="PANTHER" id="PTHR22762">
    <property type="entry name" value="ALPHA-GLUCOSIDASE"/>
    <property type="match status" value="1"/>
</dbReference>
<dbReference type="InterPro" id="IPR000519">
    <property type="entry name" value="P_trefoil_dom"/>
</dbReference>
<gene>
    <name evidence="10" type="ORF">OSB1V03_LOCUS13265</name>
</gene>
<reference evidence="10" key="1">
    <citation type="submission" date="2020-11" db="EMBL/GenBank/DDBJ databases">
        <authorList>
            <person name="Tran Van P."/>
        </authorList>
    </citation>
    <scope>NUCLEOTIDE SEQUENCE</scope>
</reference>
<dbReference type="Pfam" id="PF00088">
    <property type="entry name" value="Trefoil"/>
    <property type="match status" value="2"/>
</dbReference>
<dbReference type="Gene3D" id="2.60.40.1760">
    <property type="entry name" value="glycosyl hydrolase (family 31)"/>
    <property type="match status" value="2"/>
</dbReference>
<dbReference type="EMBL" id="OC866266">
    <property type="protein sequence ID" value="CAD7632864.1"/>
    <property type="molecule type" value="Genomic_DNA"/>
</dbReference>
<dbReference type="CDD" id="cd14752">
    <property type="entry name" value="GH31_N"/>
    <property type="match status" value="1"/>
</dbReference>
<evidence type="ECO:0000256" key="8">
    <source>
        <dbReference type="RuleBase" id="RU361185"/>
    </source>
</evidence>
<evidence type="ECO:0000259" key="9">
    <source>
        <dbReference type="PROSITE" id="PS51448"/>
    </source>
</evidence>
<feature type="non-terminal residue" evidence="10">
    <location>
        <position position="1046"/>
    </location>
</feature>
<dbReference type="EMBL" id="CAJPIZ010011691">
    <property type="protein sequence ID" value="CAG2113294.1"/>
    <property type="molecule type" value="Genomic_DNA"/>
</dbReference>
<dbReference type="SUPFAM" id="SSF51445">
    <property type="entry name" value="(Trans)glycosidases"/>
    <property type="match status" value="1"/>
</dbReference>
<sequence>MQVNEQQCKDRGCIWDSTPRPPGVPICYLDPKQVGYKVPAGVKKTDTGLEADLHLKDTAKRTLKSMPSIESIKFSVKYMTENILRFTIRDPAVKRYEVPVQQVFNLMDRTERDEQKRRYAVDVGTDLNDFQFTITRKDTKTKMTERDEQKRRYAVDVGTDLNDFQFTITRKDTKTKIFDTSIGGLVFADQFLQLATNLATNNVYGFGENVHQSLRHDLSYKTWPLFARDVPLSEEMHNHYGVHPFYTVLESDGKAHGILFLNSNAMDYTLLPQPALSLKSTGGVLDFFVFVGDNPEHVIQLYTSVIGRSTMPPFWGLGYQLCRYGFTGTQNVRETIDRNIKEKIPLDVMYLDIDYMENYEDFTYDKHAFAGLPELFKDTIAKNNLHWTLMLDAAIEANNTAYQSFNEGYKQDVFIKWSKEVPVKDRHNPPNVPIDKDTIYGKVWPYGPAAFPDFFKSKTDQWWHNQVKNLHDVLPFDALWIDMNEPSNFNSTCTNNKYDFPPIRTSTLWGGTGKQLSQQTICMTTTQGDNEEYSHYDVHSLYGVGGIIATQKALHATTGKRGFVVSRSTYPTSGRYGTHWLGDNKSYWKMMHHSVVGMLEFNMFGISFVGSDICGFIGETNPQLCRRWSQLGAFYPFSRNHNEKGRPDQDPAVWVSKGHPEVTEAARSSLQLRYQLLHYLYTLFYRSYVYGNTVARPLFHEWPQDVNTHSIDSQFMWGRDILISPFLFENQQHVAAYLPPGERWHEVRPQLKLAPQVGHITIQDTQPNGPPPVHFRSGAIIPMVTDTQLTSTTGPAMNQIDLVVVPNVKWEARGELFWDDREGIDTIDAGKYNLYSFTQYANCTMEIHVSKAGYTSGIHPTVRQVLVQSTGVKDHGVEAKLDGKIVPTKRGDNGAIEITVNLSLGDKLDQRNERGCIWDSTPRPPGVPICYLDPKQVGYKVPAGVKKTDTGLEADLHLKDTAKRTLKSMPSENLNNRLDCYLEFDTKGEHLCKERGCIWDSTGRPPGVPICYLDPKQVGYKVPAGVKKTDTGLEADLKLKDTAKRT</sequence>
<dbReference type="GO" id="GO:0030246">
    <property type="term" value="F:carbohydrate binding"/>
    <property type="evidence" value="ECO:0007669"/>
    <property type="project" value="InterPro"/>
</dbReference>
<dbReference type="PROSITE" id="PS51448">
    <property type="entry name" value="P_TREFOIL_2"/>
    <property type="match status" value="2"/>
</dbReference>
<dbReference type="Gene3D" id="2.60.40.1180">
    <property type="entry name" value="Golgi alpha-mannosidase II"/>
    <property type="match status" value="2"/>
</dbReference>
<evidence type="ECO:0000256" key="3">
    <source>
        <dbReference type="ARBA" id="ARBA00023136"/>
    </source>
</evidence>
<dbReference type="CDD" id="cd00111">
    <property type="entry name" value="Trefoil"/>
    <property type="match status" value="2"/>
</dbReference>
<evidence type="ECO:0000256" key="2">
    <source>
        <dbReference type="ARBA" id="ARBA00007806"/>
    </source>
</evidence>
<evidence type="ECO:0000256" key="6">
    <source>
        <dbReference type="ARBA" id="ARBA00041343"/>
    </source>
</evidence>
<dbReference type="Proteomes" id="UP000759131">
    <property type="component" value="Unassembled WGS sequence"/>
</dbReference>
<dbReference type="InterPro" id="IPR025887">
    <property type="entry name" value="Glyco_hydro_31_N_dom"/>
</dbReference>
<dbReference type="InterPro" id="IPR000322">
    <property type="entry name" value="Glyco_hydro_31_TIM"/>
</dbReference>
<dbReference type="InterPro" id="IPR048395">
    <property type="entry name" value="Glyco_hydro_31_C"/>
</dbReference>
<keyword evidence="3" id="KW-0472">Membrane</keyword>
<dbReference type="CDD" id="cd06602">
    <property type="entry name" value="GH31_MGAM_SI_GAA"/>
    <property type="match status" value="1"/>
</dbReference>